<name>R2QUC7_9ENTE</name>
<evidence type="ECO:0000313" key="3">
    <source>
        <dbReference type="Proteomes" id="UP000013783"/>
    </source>
</evidence>
<dbReference type="AlphaFoldDB" id="R2QUC7"/>
<dbReference type="Pfam" id="PF13289">
    <property type="entry name" value="SIR2_2"/>
    <property type="match status" value="1"/>
</dbReference>
<dbReference type="Proteomes" id="UP000013783">
    <property type="component" value="Unassembled WGS sequence"/>
</dbReference>
<evidence type="ECO:0000313" key="4">
    <source>
        <dbReference type="Proteomes" id="UP000014148"/>
    </source>
</evidence>
<dbReference type="EMBL" id="ASWA01000002">
    <property type="protein sequence ID" value="EOT69870.1"/>
    <property type="molecule type" value="Genomic_DNA"/>
</dbReference>
<proteinExistence type="predicted"/>
<dbReference type="SUPFAM" id="SSF52467">
    <property type="entry name" value="DHS-like NAD/FAD-binding domain"/>
    <property type="match status" value="1"/>
</dbReference>
<keyword evidence="4" id="KW-1185">Reference proteome</keyword>
<reference evidence="2 4" key="2">
    <citation type="submission" date="2013-03" db="EMBL/GenBank/DDBJ databases">
        <title>The Genome Sequence of Enterococcus malodoratus ATCC_43197 (PacBio/Illumina hybrid assembly).</title>
        <authorList>
            <consortium name="The Broad Institute Genomics Platform"/>
            <consortium name="The Broad Institute Genome Sequencing Center for Infectious Disease"/>
            <person name="Earl A."/>
            <person name="Russ C."/>
            <person name="Gilmore M."/>
            <person name="Surin D."/>
            <person name="Walker B."/>
            <person name="Young S."/>
            <person name="Zeng Q."/>
            <person name="Gargeya S."/>
            <person name="Fitzgerald M."/>
            <person name="Haas B."/>
            <person name="Abouelleil A."/>
            <person name="Allen A.W."/>
            <person name="Alvarado L."/>
            <person name="Arachchi H.M."/>
            <person name="Berlin A.M."/>
            <person name="Chapman S.B."/>
            <person name="Gainer-Dewar J."/>
            <person name="Goldberg J."/>
            <person name="Griggs A."/>
            <person name="Gujja S."/>
            <person name="Hansen M."/>
            <person name="Howarth C."/>
            <person name="Imamovic A."/>
            <person name="Ireland A."/>
            <person name="Larimer J."/>
            <person name="McCowan C."/>
            <person name="Murphy C."/>
            <person name="Pearson M."/>
            <person name="Poon T.W."/>
            <person name="Priest M."/>
            <person name="Roberts A."/>
            <person name="Saif S."/>
            <person name="Shea T."/>
            <person name="Sisk P."/>
            <person name="Sykes S."/>
            <person name="Wortman J."/>
            <person name="Nusbaum C."/>
            <person name="Birren B."/>
        </authorList>
    </citation>
    <scope>NUCLEOTIDE SEQUENCE [LARGE SCALE GENOMIC DNA]</scope>
    <source>
        <strain evidence="2 4">ATCC 43197</strain>
    </source>
</reference>
<dbReference type="Proteomes" id="UP000014148">
    <property type="component" value="Unassembled WGS sequence"/>
</dbReference>
<accession>R2QUC7</accession>
<evidence type="ECO:0000313" key="2">
    <source>
        <dbReference type="EMBL" id="EOT69870.1"/>
    </source>
</evidence>
<sequence length="970" mass="114851">MSKNDYISAFREIRKARENNKLVIFVGAGISKNSNLPSWKELIEEFAEEIQYSPYVLNKDNYRFSTDEFLKIPQYAFDKDSKSYFEILERILNVPAKSNSLNEIILKLLPNHIITTNYDKLIENTGDLNNLLYKVVSSDKDLLISQGEHYIIKMHGDIDDLSNIVLKENDYLNYTNNHILLETFIKSLLVDHIFLFVGYSLNDYNLKQIMSWIDYLSSKESVIKSRHKNFIIQDGKINDYELNYWENRKLTIIDSSALDKDLVKKYKKDDLEKGVASRLYSCLEIINDENTDIYFTDYDEYLLDMYKVFNMVEKIYIDDLLKVSGITNVHFNNGTLDFYDEDTYKKWEGLVDNKRICDYWIKAGIERLNNFQNKKSDFVTLQDIDQSRSNSIIDELLELLVNFQYESIEKVLKKESLPEQTKYYYKAQLSMNDPEVRAYYFNPTNTNANNSISNFNLAIYNYNSFLFKKLSHESNCSKNDVLRFIGMFSKQEKRAYSYLSSIIHDGSDLKQVNQFYSFLSKTESSYLSPPLFTSERFGKLPEIRSSAYQHFFFFKKNGILLDNFSETEDFFESYIKCMLITQKEIRQKDQGFGPSMSLQKYPLGLIDINIIVLFARYTNIKKYLRQENISRIMYEKDFDLISLFENFCMTIIYVLKKNNFIFPGKFLNFSVLLRYSNLLDKDMERLVPIIEILLKNERFNNFMLSHNEIERELLDLLLNVVQGGCDVSIEIIVLLIKNLSKEAREGYTFSKIMSYLAQNTVYSKSRKIQLSISKTRKIKQFDKMEWNSFLVTMYPIMSNNLKKRYSKEIKENYMYIDSFKLIDVVSMDIINFDDKLKSKYVEQIKDAAERKKSGFSSYPDPLEVAIESSIILHLLGKIEDIEYLRECTSYSEYLKFIFYPRSFDYSQLDLDDYMWINFLKNDKYRKIIVKNGKKEIEAKAIKNLKLGIASEDQKKVFYKYFVDDNDFWRY</sequence>
<reference evidence="1 3" key="1">
    <citation type="submission" date="2013-02" db="EMBL/GenBank/DDBJ databases">
        <title>The Genome Sequence of Enterococcus malodoratus ATCC_43197.</title>
        <authorList>
            <consortium name="The Broad Institute Genome Sequencing Platform"/>
            <consortium name="The Broad Institute Genome Sequencing Center for Infectious Disease"/>
            <person name="Earl A.M."/>
            <person name="Gilmore M.S."/>
            <person name="Lebreton F."/>
            <person name="Walker B."/>
            <person name="Young S.K."/>
            <person name="Zeng Q."/>
            <person name="Gargeya S."/>
            <person name="Fitzgerald M."/>
            <person name="Haas B."/>
            <person name="Abouelleil A."/>
            <person name="Alvarado L."/>
            <person name="Arachchi H.M."/>
            <person name="Berlin A.M."/>
            <person name="Chapman S.B."/>
            <person name="Dewar J."/>
            <person name="Goldberg J."/>
            <person name="Griggs A."/>
            <person name="Gujja S."/>
            <person name="Hansen M."/>
            <person name="Howarth C."/>
            <person name="Imamovic A."/>
            <person name="Larimer J."/>
            <person name="McCowan C."/>
            <person name="Murphy C."/>
            <person name="Neiman D."/>
            <person name="Pearson M."/>
            <person name="Priest M."/>
            <person name="Roberts A."/>
            <person name="Saif S."/>
            <person name="Shea T."/>
            <person name="Sisk P."/>
            <person name="Sykes S."/>
            <person name="Wortman J."/>
            <person name="Nusbaum C."/>
            <person name="Birren B."/>
        </authorList>
    </citation>
    <scope>NUCLEOTIDE SEQUENCE [LARGE SCALE GENOMIC DNA]</scope>
    <source>
        <strain evidence="1 3">ATCC 43197</strain>
    </source>
</reference>
<dbReference type="PATRIC" id="fig|1158601.3.peg.4358"/>
<dbReference type="OrthoDB" id="1688888at2"/>
<organism evidence="1 3">
    <name type="scientific">Enterococcus malodoratus ATCC 43197</name>
    <dbReference type="NCBI Taxonomy" id="1158601"/>
    <lineage>
        <taxon>Bacteria</taxon>
        <taxon>Bacillati</taxon>
        <taxon>Bacillota</taxon>
        <taxon>Bacilli</taxon>
        <taxon>Lactobacillales</taxon>
        <taxon>Enterococcaceae</taxon>
        <taxon>Enterococcus</taxon>
    </lineage>
</organism>
<dbReference type="InterPro" id="IPR029035">
    <property type="entry name" value="DHS-like_NAD/FAD-binding_dom"/>
</dbReference>
<evidence type="ECO:0000313" key="1">
    <source>
        <dbReference type="EMBL" id="EOH72106.1"/>
    </source>
</evidence>
<gene>
    <name evidence="2" type="ORF">I585_01349</name>
    <name evidence="1" type="ORF">UAI_04390</name>
</gene>
<comment type="caution">
    <text evidence="1">The sequence shown here is derived from an EMBL/GenBank/DDBJ whole genome shotgun (WGS) entry which is preliminary data.</text>
</comment>
<dbReference type="EMBL" id="AJAK01000031">
    <property type="protein sequence ID" value="EOH72106.1"/>
    <property type="molecule type" value="Genomic_DNA"/>
</dbReference>
<dbReference type="STRING" id="71451.RV07_GL004115"/>
<protein>
    <submittedName>
        <fullName evidence="1">Uncharacterized protein</fullName>
    </submittedName>
</protein>
<dbReference type="eggNOG" id="COG0846">
    <property type="taxonomic scope" value="Bacteria"/>
</dbReference>
<dbReference type="RefSeq" id="WP_010743161.1">
    <property type="nucleotide sequence ID" value="NZ_KB946253.1"/>
</dbReference>